<sequence>MIPNPVEIRVKQSQLTLKNIKQFYMWAPDWETKFYQVSEIYGSFSVGQAIIFCEARATLLVHLMLLG</sequence>
<organism evidence="1 2">
    <name type="scientific">Protopolystoma xenopodis</name>
    <dbReference type="NCBI Taxonomy" id="117903"/>
    <lineage>
        <taxon>Eukaryota</taxon>
        <taxon>Metazoa</taxon>
        <taxon>Spiralia</taxon>
        <taxon>Lophotrochozoa</taxon>
        <taxon>Platyhelminthes</taxon>
        <taxon>Monogenea</taxon>
        <taxon>Polyopisthocotylea</taxon>
        <taxon>Polystomatidea</taxon>
        <taxon>Polystomatidae</taxon>
        <taxon>Protopolystoma</taxon>
    </lineage>
</organism>
<dbReference type="InterPro" id="IPR027417">
    <property type="entry name" value="P-loop_NTPase"/>
</dbReference>
<evidence type="ECO:0000313" key="1">
    <source>
        <dbReference type="EMBL" id="VEL14649.1"/>
    </source>
</evidence>
<dbReference type="Proteomes" id="UP000784294">
    <property type="component" value="Unassembled WGS sequence"/>
</dbReference>
<dbReference type="OrthoDB" id="10265785at2759"/>
<protein>
    <submittedName>
        <fullName evidence="1">Uncharacterized protein</fullName>
    </submittedName>
</protein>
<dbReference type="EMBL" id="CAAALY010021855">
    <property type="protein sequence ID" value="VEL14649.1"/>
    <property type="molecule type" value="Genomic_DNA"/>
</dbReference>
<accession>A0A3S5FCT9</accession>
<gene>
    <name evidence="1" type="ORF">PXEA_LOCUS8089</name>
</gene>
<evidence type="ECO:0000313" key="2">
    <source>
        <dbReference type="Proteomes" id="UP000784294"/>
    </source>
</evidence>
<dbReference type="AlphaFoldDB" id="A0A3S5FCT9"/>
<proteinExistence type="predicted"/>
<reference evidence="1" key="1">
    <citation type="submission" date="2018-11" db="EMBL/GenBank/DDBJ databases">
        <authorList>
            <consortium name="Pathogen Informatics"/>
        </authorList>
    </citation>
    <scope>NUCLEOTIDE SEQUENCE</scope>
</reference>
<comment type="caution">
    <text evidence="1">The sequence shown here is derived from an EMBL/GenBank/DDBJ whole genome shotgun (WGS) entry which is preliminary data.</text>
</comment>
<dbReference type="Gene3D" id="3.40.50.300">
    <property type="entry name" value="P-loop containing nucleotide triphosphate hydrolases"/>
    <property type="match status" value="1"/>
</dbReference>
<keyword evidence="2" id="KW-1185">Reference proteome</keyword>
<name>A0A3S5FCT9_9PLAT</name>